<protein>
    <recommendedName>
        <fullName evidence="7">DNA 3'-5' helicase</fullName>
        <ecNumber evidence="7">5.6.2.4</ecNumber>
    </recommendedName>
</protein>
<comment type="similarity">
    <text evidence="1">Belongs to the helicase family. RecQ subfamily.</text>
</comment>
<dbReference type="PANTHER" id="PTHR13710">
    <property type="entry name" value="DNA HELICASE RECQ FAMILY MEMBER"/>
    <property type="match status" value="1"/>
</dbReference>
<evidence type="ECO:0000256" key="4">
    <source>
        <dbReference type="ARBA" id="ARBA00022806"/>
    </source>
</evidence>
<dbReference type="Pfam" id="PF00270">
    <property type="entry name" value="DEAD"/>
    <property type="match status" value="1"/>
</dbReference>
<gene>
    <name evidence="11" type="ORF">IEO21_04816</name>
</gene>
<evidence type="ECO:0000256" key="2">
    <source>
        <dbReference type="ARBA" id="ARBA00022741"/>
    </source>
</evidence>
<comment type="caution">
    <text evidence="11">The sequence shown here is derived from an EMBL/GenBank/DDBJ whole genome shotgun (WGS) entry which is preliminary data.</text>
</comment>
<keyword evidence="2" id="KW-0547">Nucleotide-binding</keyword>
<evidence type="ECO:0000259" key="9">
    <source>
        <dbReference type="PROSITE" id="PS51192"/>
    </source>
</evidence>
<evidence type="ECO:0000256" key="3">
    <source>
        <dbReference type="ARBA" id="ARBA00022801"/>
    </source>
</evidence>
<organism evidence="11 12">
    <name type="scientific">Rhodonia placenta</name>
    <dbReference type="NCBI Taxonomy" id="104341"/>
    <lineage>
        <taxon>Eukaryota</taxon>
        <taxon>Fungi</taxon>
        <taxon>Dikarya</taxon>
        <taxon>Basidiomycota</taxon>
        <taxon>Agaricomycotina</taxon>
        <taxon>Agaricomycetes</taxon>
        <taxon>Polyporales</taxon>
        <taxon>Adustoporiaceae</taxon>
        <taxon>Rhodonia</taxon>
    </lineage>
</organism>
<dbReference type="GO" id="GO:0003676">
    <property type="term" value="F:nucleic acid binding"/>
    <property type="evidence" value="ECO:0007669"/>
    <property type="project" value="InterPro"/>
</dbReference>
<evidence type="ECO:0000256" key="6">
    <source>
        <dbReference type="ARBA" id="ARBA00034617"/>
    </source>
</evidence>
<dbReference type="InterPro" id="IPR011545">
    <property type="entry name" value="DEAD/DEAH_box_helicase_dom"/>
</dbReference>
<evidence type="ECO:0000256" key="1">
    <source>
        <dbReference type="ARBA" id="ARBA00005446"/>
    </source>
</evidence>
<evidence type="ECO:0000313" key="11">
    <source>
        <dbReference type="EMBL" id="KAF9814966.1"/>
    </source>
</evidence>
<keyword evidence="5" id="KW-0067">ATP-binding</keyword>
<dbReference type="InterPro" id="IPR014001">
    <property type="entry name" value="Helicase_ATP-bd"/>
</dbReference>
<dbReference type="InterPro" id="IPR001650">
    <property type="entry name" value="Helicase_C-like"/>
</dbReference>
<feature type="domain" description="Helicase C-terminal" evidence="10">
    <location>
        <begin position="235"/>
        <end position="405"/>
    </location>
</feature>
<dbReference type="GO" id="GO:0016787">
    <property type="term" value="F:hydrolase activity"/>
    <property type="evidence" value="ECO:0007669"/>
    <property type="project" value="UniProtKB-KW"/>
</dbReference>
<reference evidence="11" key="1">
    <citation type="submission" date="2020-11" db="EMBL/GenBank/DDBJ databases">
        <authorList>
            <person name="Koelle M."/>
            <person name="Horta M.A.C."/>
            <person name="Nowrousian M."/>
            <person name="Ohm R.A."/>
            <person name="Benz P."/>
            <person name="Pilgard A."/>
        </authorList>
    </citation>
    <scope>NUCLEOTIDE SEQUENCE</scope>
    <source>
        <strain evidence="11">FPRL280</strain>
    </source>
</reference>
<dbReference type="InterPro" id="IPR004589">
    <property type="entry name" value="DNA_helicase_ATP-dep_RecQ"/>
</dbReference>
<dbReference type="GO" id="GO:0009378">
    <property type="term" value="F:four-way junction helicase activity"/>
    <property type="evidence" value="ECO:0007669"/>
    <property type="project" value="TreeGrafter"/>
</dbReference>
<dbReference type="GO" id="GO:0005694">
    <property type="term" value="C:chromosome"/>
    <property type="evidence" value="ECO:0007669"/>
    <property type="project" value="TreeGrafter"/>
</dbReference>
<dbReference type="AlphaFoldDB" id="A0A8H7P3A4"/>
<dbReference type="GO" id="GO:0043138">
    <property type="term" value="F:3'-5' DNA helicase activity"/>
    <property type="evidence" value="ECO:0007669"/>
    <property type="project" value="UniProtKB-EC"/>
</dbReference>
<dbReference type="CDD" id="cd17920">
    <property type="entry name" value="DEXHc_RecQ"/>
    <property type="match status" value="1"/>
</dbReference>
<dbReference type="GO" id="GO:0000724">
    <property type="term" value="P:double-strand break repair via homologous recombination"/>
    <property type="evidence" value="ECO:0007669"/>
    <property type="project" value="TreeGrafter"/>
</dbReference>
<name>A0A8H7P3A4_9APHY</name>
<feature type="domain" description="Helicase ATP-binding" evidence="9">
    <location>
        <begin position="42"/>
        <end position="204"/>
    </location>
</feature>
<dbReference type="GO" id="GO:0005634">
    <property type="term" value="C:nucleus"/>
    <property type="evidence" value="ECO:0007669"/>
    <property type="project" value="TreeGrafter"/>
</dbReference>
<dbReference type="Gene3D" id="3.40.50.300">
    <property type="entry name" value="P-loop containing nucleotide triphosphate hydrolases"/>
    <property type="match status" value="2"/>
</dbReference>
<dbReference type="PROSITE" id="PS51194">
    <property type="entry name" value="HELICASE_CTER"/>
    <property type="match status" value="1"/>
</dbReference>
<keyword evidence="4" id="KW-0347">Helicase</keyword>
<dbReference type="PROSITE" id="PS51192">
    <property type="entry name" value="HELICASE_ATP_BIND_1"/>
    <property type="match status" value="1"/>
</dbReference>
<dbReference type="InterPro" id="IPR027417">
    <property type="entry name" value="P-loop_NTPase"/>
</dbReference>
<keyword evidence="3" id="KW-0378">Hydrolase</keyword>
<evidence type="ECO:0000313" key="12">
    <source>
        <dbReference type="Proteomes" id="UP000639403"/>
    </source>
</evidence>
<comment type="catalytic activity">
    <reaction evidence="6">
        <text>Couples ATP hydrolysis with the unwinding of duplex DNA by translocating in the 3'-5' direction.</text>
        <dbReference type="EC" id="5.6.2.4"/>
    </reaction>
</comment>
<feature type="compositionally biased region" description="Polar residues" evidence="8">
    <location>
        <begin position="457"/>
        <end position="472"/>
    </location>
</feature>
<sequence>MMDDPESDIEALVESKEVLVAQECQRVLTESEDNYVARSSISTRGNSGMDVFVLAPTGMGKSLCFQIPAIAQQRGVTVVVSPLLEVAKLKRVDVPVVAFNSETSRQEKHDDLNSEHPSTRLLYVSPEKFRTAEFTKLLSGVYEHGELNRLVVDEEWGHDFRSDYRRLGSFRETFPNIPIMALTATATSLVQDDIIDSLGMSEENLLRVTHPFNRANLFYEVRYISSPDPDSHMNEVYDYISNLHRRRGRASSGIVYCRLRATCDSLAAYLKGKGLNARPYHRGIKGPMLDRTLAEWERGGTGEGGVDVVCATIAFGMGIDKADVRLFVHLLFSALTARAQVARVAMAWYFGEQIDTGNPATMESYCDSMCDVCKYPDKTRRRKLELSSEELVMSQKATLRQQAVRDIDNDGHRHVQQPAIKRSNGLIRASDIPDTGGRKDFRQGSNVISNDHGHASRLTSTKSVGASRSATVGSKRPASGVTRHDAVNAKKVKVQHPAPLLGMSSRLKQTINKPFRSPFKSVIQSVSENGAQSVSVEIAADEDEEAAQTFSTSQNTVSVDDAPPPNDDAPIKIEELMSSPLSIPATDFELDASYSQKIPVPMRSETFTSLRRTLHKVFSNATSGDTLWAKLGMSGLEADVR</sequence>
<dbReference type="PANTHER" id="PTHR13710:SF152">
    <property type="entry name" value="ATP-DEPENDENT DNA HELICASE Q5"/>
    <property type="match status" value="1"/>
</dbReference>
<reference evidence="11" key="2">
    <citation type="journal article" name="Front. Microbiol.">
        <title>Degradative Capacity of Two Strains of Rhodonia placenta: From Phenotype to Genotype.</title>
        <authorList>
            <person name="Kolle M."/>
            <person name="Horta M.A.C."/>
            <person name="Nowrousian M."/>
            <person name="Ohm R.A."/>
            <person name="Benz J.P."/>
            <person name="Pilgard A."/>
        </authorList>
    </citation>
    <scope>NUCLEOTIDE SEQUENCE</scope>
    <source>
        <strain evidence="11">FPRL280</strain>
    </source>
</reference>
<proteinExistence type="inferred from homology"/>
<dbReference type="Proteomes" id="UP000639403">
    <property type="component" value="Unassembled WGS sequence"/>
</dbReference>
<accession>A0A8H7P3A4</accession>
<dbReference type="GO" id="GO:0005737">
    <property type="term" value="C:cytoplasm"/>
    <property type="evidence" value="ECO:0007669"/>
    <property type="project" value="TreeGrafter"/>
</dbReference>
<dbReference type="NCBIfam" id="TIGR00614">
    <property type="entry name" value="recQ_fam"/>
    <property type="match status" value="1"/>
</dbReference>
<evidence type="ECO:0000259" key="10">
    <source>
        <dbReference type="PROSITE" id="PS51194"/>
    </source>
</evidence>
<evidence type="ECO:0000256" key="5">
    <source>
        <dbReference type="ARBA" id="ARBA00022840"/>
    </source>
</evidence>
<dbReference type="SUPFAM" id="SSF52540">
    <property type="entry name" value="P-loop containing nucleoside triphosphate hydrolases"/>
    <property type="match status" value="1"/>
</dbReference>
<evidence type="ECO:0000256" key="7">
    <source>
        <dbReference type="ARBA" id="ARBA00034808"/>
    </source>
</evidence>
<feature type="region of interest" description="Disordered" evidence="8">
    <location>
        <begin position="428"/>
        <end position="482"/>
    </location>
</feature>
<dbReference type="EC" id="5.6.2.4" evidence="7"/>
<dbReference type="EMBL" id="JADOXO010000077">
    <property type="protein sequence ID" value="KAF9814966.1"/>
    <property type="molecule type" value="Genomic_DNA"/>
</dbReference>
<dbReference type="GO" id="GO:0005524">
    <property type="term" value="F:ATP binding"/>
    <property type="evidence" value="ECO:0007669"/>
    <property type="project" value="UniProtKB-KW"/>
</dbReference>
<dbReference type="SMART" id="SM00487">
    <property type="entry name" value="DEXDc"/>
    <property type="match status" value="1"/>
</dbReference>
<evidence type="ECO:0000256" key="8">
    <source>
        <dbReference type="SAM" id="MobiDB-lite"/>
    </source>
</evidence>